<organism evidence="2 3">
    <name type="scientific">Candidatus Kaiserbacteria bacterium RIFCSPLOWO2_01_FULL_54_20</name>
    <dbReference type="NCBI Taxonomy" id="1798513"/>
    <lineage>
        <taxon>Bacteria</taxon>
        <taxon>Candidatus Kaiseribacteriota</taxon>
    </lineage>
</organism>
<dbReference type="Gene3D" id="3.40.630.30">
    <property type="match status" value="1"/>
</dbReference>
<evidence type="ECO:0000313" key="3">
    <source>
        <dbReference type="Proteomes" id="UP000178427"/>
    </source>
</evidence>
<dbReference type="GO" id="GO:0016747">
    <property type="term" value="F:acyltransferase activity, transferring groups other than amino-acyl groups"/>
    <property type="evidence" value="ECO:0007669"/>
    <property type="project" value="InterPro"/>
</dbReference>
<sequence>MGESKMVTQIVRTNGLIDIETTASVALMNNYLLHWARNPDPGSWFDWMTFWRHWVSDQTLLHWLFRLRYGCQLLLEDENVVSHIFHQRHGDELHLFSIFTIEPRQNEGIAKRMLREWLVTAWNTPGINKVRISAGNDEAVAHMYESVLSGAYHLPFEVTRGNGPGWVNLIR</sequence>
<dbReference type="InterPro" id="IPR000182">
    <property type="entry name" value="GNAT_dom"/>
</dbReference>
<gene>
    <name evidence="2" type="ORF">A3A40_01210</name>
</gene>
<comment type="caution">
    <text evidence="2">The sequence shown here is derived from an EMBL/GenBank/DDBJ whole genome shotgun (WGS) entry which is preliminary data.</text>
</comment>
<feature type="domain" description="N-acetyltransferase" evidence="1">
    <location>
        <begin position="53"/>
        <end position="145"/>
    </location>
</feature>
<dbReference type="SUPFAM" id="SSF55729">
    <property type="entry name" value="Acyl-CoA N-acyltransferases (Nat)"/>
    <property type="match status" value="1"/>
</dbReference>
<evidence type="ECO:0000313" key="2">
    <source>
        <dbReference type="EMBL" id="OGG74133.1"/>
    </source>
</evidence>
<dbReference type="EMBL" id="MFMA01000006">
    <property type="protein sequence ID" value="OGG74133.1"/>
    <property type="molecule type" value="Genomic_DNA"/>
</dbReference>
<accession>A0A1F6EKG5</accession>
<reference evidence="2 3" key="1">
    <citation type="journal article" date="2016" name="Nat. Commun.">
        <title>Thousands of microbial genomes shed light on interconnected biogeochemical processes in an aquifer system.</title>
        <authorList>
            <person name="Anantharaman K."/>
            <person name="Brown C.T."/>
            <person name="Hug L.A."/>
            <person name="Sharon I."/>
            <person name="Castelle C.J."/>
            <person name="Probst A.J."/>
            <person name="Thomas B.C."/>
            <person name="Singh A."/>
            <person name="Wilkins M.J."/>
            <person name="Karaoz U."/>
            <person name="Brodie E.L."/>
            <person name="Williams K.H."/>
            <person name="Hubbard S.S."/>
            <person name="Banfield J.F."/>
        </authorList>
    </citation>
    <scope>NUCLEOTIDE SEQUENCE [LARGE SCALE GENOMIC DNA]</scope>
</reference>
<dbReference type="Pfam" id="PF00583">
    <property type="entry name" value="Acetyltransf_1"/>
    <property type="match status" value="1"/>
</dbReference>
<proteinExistence type="predicted"/>
<dbReference type="AlphaFoldDB" id="A0A1F6EKG5"/>
<evidence type="ECO:0000259" key="1">
    <source>
        <dbReference type="Pfam" id="PF00583"/>
    </source>
</evidence>
<dbReference type="Proteomes" id="UP000178427">
    <property type="component" value="Unassembled WGS sequence"/>
</dbReference>
<name>A0A1F6EKG5_9BACT</name>
<protein>
    <recommendedName>
        <fullName evidence="1">N-acetyltransferase domain-containing protein</fullName>
    </recommendedName>
</protein>
<dbReference type="InterPro" id="IPR016181">
    <property type="entry name" value="Acyl_CoA_acyltransferase"/>
</dbReference>